<feature type="domain" description="Zasp-like motif" evidence="1">
    <location>
        <begin position="124"/>
        <end position="149"/>
    </location>
</feature>
<name>A0A7R9JU43_TIMGE</name>
<proteinExistence type="predicted"/>
<reference evidence="2" key="1">
    <citation type="submission" date="2020-11" db="EMBL/GenBank/DDBJ databases">
        <authorList>
            <person name="Tran Van P."/>
        </authorList>
    </citation>
    <scope>NUCLEOTIDE SEQUENCE</scope>
</reference>
<dbReference type="AlphaFoldDB" id="A0A7R9JU43"/>
<sequence>MLGKMGRYIKTVAKPQSKSLEKPPPVHPTEIRALISPFSAVELNTTSTLANYATEPYRTTPLVLPGAKVKKDPSDTVSYLRHHPNPSFRAHPSQYDTTAEVLMKHKVADSVLQRVVGEETANKQVVHKQFNSPIGLYSELNIAETIQSQTGVTPLRKTVTYDPAKSETFKALQEDELGDSIQEVTAPVQHKVFAPNKPVAGQTVLIKKPAPSQQVNYLNALGGSEETIHQSGSFKRLMNAVLGESEF</sequence>
<protein>
    <recommendedName>
        <fullName evidence="1">Zasp-like motif domain-containing protein</fullName>
    </recommendedName>
</protein>
<dbReference type="InterPro" id="IPR031847">
    <property type="entry name" value="PDLI1-4/Zasp-like_mid"/>
</dbReference>
<dbReference type="SMART" id="SM00735">
    <property type="entry name" value="ZM"/>
    <property type="match status" value="1"/>
</dbReference>
<dbReference type="EMBL" id="OE840119">
    <property type="protein sequence ID" value="CAD7589549.1"/>
    <property type="molecule type" value="Genomic_DNA"/>
</dbReference>
<evidence type="ECO:0000259" key="1">
    <source>
        <dbReference type="SMART" id="SM00735"/>
    </source>
</evidence>
<accession>A0A7R9JU43</accession>
<organism evidence="2">
    <name type="scientific">Timema genevievae</name>
    <name type="common">Walking stick</name>
    <dbReference type="NCBI Taxonomy" id="629358"/>
    <lineage>
        <taxon>Eukaryota</taxon>
        <taxon>Metazoa</taxon>
        <taxon>Ecdysozoa</taxon>
        <taxon>Arthropoda</taxon>
        <taxon>Hexapoda</taxon>
        <taxon>Insecta</taxon>
        <taxon>Pterygota</taxon>
        <taxon>Neoptera</taxon>
        <taxon>Polyneoptera</taxon>
        <taxon>Phasmatodea</taxon>
        <taxon>Timematodea</taxon>
        <taxon>Timematoidea</taxon>
        <taxon>Timematidae</taxon>
        <taxon>Timema</taxon>
    </lineage>
</organism>
<evidence type="ECO:0000313" key="2">
    <source>
        <dbReference type="EMBL" id="CAD7589549.1"/>
    </source>
</evidence>
<gene>
    <name evidence="2" type="ORF">TGEB3V08_LOCUS3483</name>
</gene>
<dbReference type="InterPro" id="IPR006643">
    <property type="entry name" value="Zasp-like_motif"/>
</dbReference>
<dbReference type="Pfam" id="PF15936">
    <property type="entry name" value="DUF4749"/>
    <property type="match status" value="1"/>
</dbReference>